<keyword evidence="1" id="KW-1133">Transmembrane helix</keyword>
<dbReference type="AlphaFoldDB" id="A0A1G7MIM1"/>
<sequence>MKAQNFIKQLADQRKEERNELVISYLTLRNLIGFGGMLLPIALAVRPARPSEYYFGFEPSISDYYYTDRGDILVVILCIIGAFLITYYGYGFYEWLLTFLAGICGIGVAFVPTKIGCDRCLLSVHTEHGGVFKTLAGTGWHFAFAATFLLSLAIMSLVFFTRGDDSAATEGKNKQKAIRNRVFKICGWVIIGSLIILGIYFILRRMIGLDVKPFPIVYVFEAVAVEAFGFSWLVKGQTLWPDGEHYLKKGINMLSQA</sequence>
<keyword evidence="3" id="KW-1185">Reference proteome</keyword>
<organism evidence="2 3">
    <name type="scientific">Dyadobacter soli</name>
    <dbReference type="NCBI Taxonomy" id="659014"/>
    <lineage>
        <taxon>Bacteria</taxon>
        <taxon>Pseudomonadati</taxon>
        <taxon>Bacteroidota</taxon>
        <taxon>Cytophagia</taxon>
        <taxon>Cytophagales</taxon>
        <taxon>Spirosomataceae</taxon>
        <taxon>Dyadobacter</taxon>
    </lineage>
</organism>
<keyword evidence="1" id="KW-0812">Transmembrane</keyword>
<evidence type="ECO:0008006" key="4">
    <source>
        <dbReference type="Google" id="ProtNLM"/>
    </source>
</evidence>
<dbReference type="OrthoDB" id="9803163at2"/>
<keyword evidence="1" id="KW-0472">Membrane</keyword>
<evidence type="ECO:0000313" key="3">
    <source>
        <dbReference type="Proteomes" id="UP000198748"/>
    </source>
</evidence>
<feature type="transmembrane region" description="Helical" evidence="1">
    <location>
        <begin position="21"/>
        <end position="45"/>
    </location>
</feature>
<dbReference type="EMBL" id="FNAN01000011">
    <property type="protein sequence ID" value="SDF61456.1"/>
    <property type="molecule type" value="Genomic_DNA"/>
</dbReference>
<feature type="transmembrane region" description="Helical" evidence="1">
    <location>
        <begin position="140"/>
        <end position="161"/>
    </location>
</feature>
<proteinExistence type="predicted"/>
<feature type="transmembrane region" description="Helical" evidence="1">
    <location>
        <begin position="95"/>
        <end position="113"/>
    </location>
</feature>
<name>A0A1G7MIM1_9BACT</name>
<feature type="transmembrane region" description="Helical" evidence="1">
    <location>
        <begin position="215"/>
        <end position="234"/>
    </location>
</feature>
<dbReference type="Proteomes" id="UP000198748">
    <property type="component" value="Unassembled WGS sequence"/>
</dbReference>
<protein>
    <recommendedName>
        <fullName evidence="4">DUF998 domain-containing protein</fullName>
    </recommendedName>
</protein>
<evidence type="ECO:0000256" key="1">
    <source>
        <dbReference type="SAM" id="Phobius"/>
    </source>
</evidence>
<gene>
    <name evidence="2" type="ORF">SAMN04487996_111280</name>
</gene>
<feature type="transmembrane region" description="Helical" evidence="1">
    <location>
        <begin position="182"/>
        <end position="203"/>
    </location>
</feature>
<reference evidence="3" key="1">
    <citation type="submission" date="2016-10" db="EMBL/GenBank/DDBJ databases">
        <authorList>
            <person name="Varghese N."/>
            <person name="Submissions S."/>
        </authorList>
    </citation>
    <scope>NUCLEOTIDE SEQUENCE [LARGE SCALE GENOMIC DNA]</scope>
    <source>
        <strain evidence="3">DSM 25329</strain>
    </source>
</reference>
<evidence type="ECO:0000313" key="2">
    <source>
        <dbReference type="EMBL" id="SDF61456.1"/>
    </source>
</evidence>
<feature type="transmembrane region" description="Helical" evidence="1">
    <location>
        <begin position="72"/>
        <end position="90"/>
    </location>
</feature>
<dbReference type="RefSeq" id="WP_090153660.1">
    <property type="nucleotide sequence ID" value="NZ_FNAN01000011.1"/>
</dbReference>
<accession>A0A1G7MIM1</accession>